<organism evidence="18 19">
    <name type="scientific">Phytohabitans rumicis</name>
    <dbReference type="NCBI Taxonomy" id="1076125"/>
    <lineage>
        <taxon>Bacteria</taxon>
        <taxon>Bacillati</taxon>
        <taxon>Actinomycetota</taxon>
        <taxon>Actinomycetes</taxon>
        <taxon>Micromonosporales</taxon>
        <taxon>Micromonosporaceae</taxon>
    </lineage>
</organism>
<dbReference type="GO" id="GO:0008203">
    <property type="term" value="P:cholesterol metabolic process"/>
    <property type="evidence" value="ECO:0007669"/>
    <property type="project" value="UniProtKB-KW"/>
</dbReference>
<comment type="caution">
    <text evidence="18">The sequence shown here is derived from an EMBL/GenBank/DDBJ whole genome shotgun (WGS) entry which is preliminary data.</text>
</comment>
<evidence type="ECO:0000256" key="1">
    <source>
        <dbReference type="ARBA" id="ARBA00001974"/>
    </source>
</evidence>
<evidence type="ECO:0000256" key="16">
    <source>
        <dbReference type="RuleBase" id="RU003968"/>
    </source>
</evidence>
<evidence type="ECO:0000256" key="5">
    <source>
        <dbReference type="ARBA" id="ARBA00022827"/>
    </source>
</evidence>
<evidence type="ECO:0000256" key="10">
    <source>
        <dbReference type="ARBA" id="ARBA00023235"/>
    </source>
</evidence>
<dbReference type="InterPro" id="IPR036188">
    <property type="entry name" value="FAD/NAD-bd_sf"/>
</dbReference>
<evidence type="ECO:0000256" key="11">
    <source>
        <dbReference type="ARBA" id="ARBA00038856"/>
    </source>
</evidence>
<dbReference type="InterPro" id="IPR029058">
    <property type="entry name" value="AB_hydrolase_fold"/>
</dbReference>
<gene>
    <name evidence="18" type="ORF">Prum_088610</name>
</gene>
<dbReference type="SUPFAM" id="SSF51905">
    <property type="entry name" value="FAD/NAD(P)-binding domain"/>
    <property type="match status" value="1"/>
</dbReference>
<dbReference type="Gene3D" id="3.40.50.1820">
    <property type="entry name" value="alpha/beta hydrolase"/>
    <property type="match status" value="1"/>
</dbReference>
<evidence type="ECO:0000256" key="15">
    <source>
        <dbReference type="ARBA" id="ARBA00049778"/>
    </source>
</evidence>
<dbReference type="PANTHER" id="PTHR47470">
    <property type="entry name" value="CHOLESTEROL OXIDASE"/>
    <property type="match status" value="1"/>
</dbReference>
<keyword evidence="5 16" id="KW-0274">FAD</keyword>
<evidence type="ECO:0000256" key="2">
    <source>
        <dbReference type="ARBA" id="ARBA00010790"/>
    </source>
</evidence>
<evidence type="ECO:0000256" key="9">
    <source>
        <dbReference type="ARBA" id="ARBA00023221"/>
    </source>
</evidence>
<dbReference type="GO" id="GO:0016995">
    <property type="term" value="F:cholesterol oxidase activity"/>
    <property type="evidence" value="ECO:0007669"/>
    <property type="project" value="UniProtKB-EC"/>
</dbReference>
<dbReference type="InterPro" id="IPR007867">
    <property type="entry name" value="GMC_OxRtase_C"/>
</dbReference>
<dbReference type="Pfam" id="PF00732">
    <property type="entry name" value="GMC_oxred_N"/>
    <property type="match status" value="1"/>
</dbReference>
<keyword evidence="10" id="KW-0413">Isomerase</keyword>
<evidence type="ECO:0000256" key="13">
    <source>
        <dbReference type="ARBA" id="ARBA00049723"/>
    </source>
</evidence>
<comment type="similarity">
    <text evidence="2 16">Belongs to the GMC oxidoreductase family.</text>
</comment>
<comment type="pathway">
    <text evidence="12">Steroid metabolism; cholesterol degradation.</text>
</comment>
<evidence type="ECO:0000259" key="17">
    <source>
        <dbReference type="PROSITE" id="PS51379"/>
    </source>
</evidence>
<keyword evidence="3" id="KW-0153">Cholesterol metabolism</keyword>
<reference evidence="18 19" key="1">
    <citation type="submission" date="2020-03" db="EMBL/GenBank/DDBJ databases">
        <title>Whole genome shotgun sequence of Phytohabitans rumicis NBRC 108638.</title>
        <authorList>
            <person name="Komaki H."/>
            <person name="Tamura T."/>
        </authorList>
    </citation>
    <scope>NUCLEOTIDE SEQUENCE [LARGE SCALE GENOMIC DNA]</scope>
    <source>
        <strain evidence="18 19">NBRC 108638</strain>
    </source>
</reference>
<evidence type="ECO:0000256" key="7">
    <source>
        <dbReference type="ARBA" id="ARBA00023098"/>
    </source>
</evidence>
<keyword evidence="8" id="KW-1207">Sterol metabolism</keyword>
<keyword evidence="7" id="KW-0443">Lipid metabolism</keyword>
<dbReference type="InterPro" id="IPR017896">
    <property type="entry name" value="4Fe4S_Fe-S-bd"/>
</dbReference>
<evidence type="ECO:0000256" key="4">
    <source>
        <dbReference type="ARBA" id="ARBA00022630"/>
    </source>
</evidence>
<dbReference type="GO" id="GO:0004769">
    <property type="term" value="F:steroid Delta-isomerase activity"/>
    <property type="evidence" value="ECO:0007669"/>
    <property type="project" value="UniProtKB-EC"/>
</dbReference>
<keyword evidence="6" id="KW-0560">Oxidoreductase</keyword>
<dbReference type="PROSITE" id="PS00623">
    <property type="entry name" value="GMC_OXRED_1"/>
    <property type="match status" value="1"/>
</dbReference>
<reference evidence="18 19" key="2">
    <citation type="submission" date="2020-03" db="EMBL/GenBank/DDBJ databases">
        <authorList>
            <person name="Ichikawa N."/>
            <person name="Kimura A."/>
            <person name="Kitahashi Y."/>
            <person name="Uohara A."/>
        </authorList>
    </citation>
    <scope>NUCLEOTIDE SEQUENCE [LARGE SCALE GENOMIC DNA]</scope>
    <source>
        <strain evidence="18 19">NBRC 108638</strain>
    </source>
</reference>
<dbReference type="Proteomes" id="UP000482960">
    <property type="component" value="Unassembled WGS sequence"/>
</dbReference>
<dbReference type="Pfam" id="PF13450">
    <property type="entry name" value="NAD_binding_8"/>
    <property type="match status" value="1"/>
</dbReference>
<evidence type="ECO:0000256" key="6">
    <source>
        <dbReference type="ARBA" id="ARBA00023002"/>
    </source>
</evidence>
<evidence type="ECO:0000256" key="12">
    <source>
        <dbReference type="ARBA" id="ARBA00049645"/>
    </source>
</evidence>
<dbReference type="PROSITE" id="PS51379">
    <property type="entry name" value="4FE4S_FER_2"/>
    <property type="match status" value="1"/>
</dbReference>
<keyword evidence="9" id="KW-0753">Steroid metabolism</keyword>
<keyword evidence="4 16" id="KW-0285">Flavoprotein</keyword>
<feature type="domain" description="4Fe-4S ferredoxin-type" evidence="17">
    <location>
        <begin position="177"/>
        <end position="206"/>
    </location>
</feature>
<sequence>MRDHYDAVVVGSGYGGAVAAARLAMAGRRVCVLERGREFHPGQFPATLWAGAREFQVRAGARRWGSRTGLFELRTGDGIDVLVGCGLGGTSLINAGVAARPAPDVFDDDRWPSALRGRGGDVLAPYFARAERMLGVTAYPDGWPGLAKLDALAKAAAAAGGEMTRAPVAVSFRDGPNHVGVDQSACRLCGDCVTGCNHGAKNTVATNYLPLAVAHGAHVFCEAEARTVLPSPVGGWIVAFRAPGDGSGPSMFVRATTVVLAAGALGSTELLFRSRAAGLALSPRLGHAFSGNGNALAYAYDGDNPVRGFGLGRRDPDPRAPVGPTIAGMLHVGGGDAPAVLVEDGAVPAVLRPLIPAVLAAAGVAGGIPAAVRRVVRRLPAGLAGVFAGAGRPAQHTLMYLLVGDDPGDGRLTYGPEGLRMSSSWACDEVLSGAGAPVLRAASAALGAELVTARLSRPTSLDAPLTVHPLGGCPMGDDGATGVVDDRGRVFRGGAEAVHDGLFVLDGAIVPRPLATNPLLTITALAERAADALVGDARARPRPAAPDRAERPGLTFTDRMSGYAGPAAHAGAAEEGAAQGRADGTRIEFTVTVRLDDLPGLLEDPARPGTLAGTVTAPVLSPRRLRVVDGVFRLVQRDATRVGTWQMRYSMGLEADDGRRFRFEGTKILHGADAFGLALWSQTTTLRVAITDAGTGELVAAGLMTLTPADLARLVASMRVTGVPGRRDQAAWLARFHARFLRSLLTIYTAPLGEVGGLPATRRSVPLTGPAARPLRLPAPQARWCDGSGRWREGDELGRDAWLRLIRYRGGERGPVLLAAGFGMAATSFLLETIETNLVEHLVAGGYDVWLFDYRAGIDLPSARSSFTIDDIALRDWPTAVAEVRRVAGAGDVQAVGHCMGSATLMMALAAGLDGVRSAVCMQSTLHIASSALNHTKLALRVDRLLAAAGLRNVEPLRGPTLPNTVADLLLRAVPMPAGERCGRAICRWINAIYGCTHRHAQLDEATHDRIDDLFGVGDLAALAHIARMVRRGVAVDADGTDLYLAHPERLRLPILLLQGEHNAIFRPAGSLRTLRWLVAANGADHYERILLPGYAHLDALIGRNARHDVYPIISAHLDRHHVA</sequence>
<evidence type="ECO:0000313" key="18">
    <source>
        <dbReference type="EMBL" id="GFJ95219.1"/>
    </source>
</evidence>
<dbReference type="AlphaFoldDB" id="A0A6V8LKQ5"/>
<evidence type="ECO:0000256" key="3">
    <source>
        <dbReference type="ARBA" id="ARBA00022548"/>
    </source>
</evidence>
<dbReference type="PANTHER" id="PTHR47470:SF1">
    <property type="entry name" value="FAD-DEPENDENT OXIDOREDUCTASE 2 FAD BINDING DOMAIN-CONTAINING PROTEIN"/>
    <property type="match status" value="1"/>
</dbReference>
<protein>
    <recommendedName>
        <fullName evidence="14">Cholesterol oxidase</fullName>
        <ecNumber evidence="13">1.1.3.6</ecNumber>
        <ecNumber evidence="11">5.3.3.1</ecNumber>
    </recommendedName>
    <alternativeName>
        <fullName evidence="15">Cholesterol isomerase</fullName>
    </alternativeName>
</protein>
<dbReference type="GO" id="GO:0050660">
    <property type="term" value="F:flavin adenine dinucleotide binding"/>
    <property type="evidence" value="ECO:0007669"/>
    <property type="project" value="InterPro"/>
</dbReference>
<accession>A0A6V8LKQ5</accession>
<dbReference type="SUPFAM" id="SSF53474">
    <property type="entry name" value="alpha/beta-Hydrolases"/>
    <property type="match status" value="1"/>
</dbReference>
<name>A0A6V8LKQ5_9ACTN</name>
<keyword evidence="19" id="KW-1185">Reference proteome</keyword>
<dbReference type="EC" id="1.1.3.6" evidence="13"/>
<dbReference type="EMBL" id="BLPG01000001">
    <property type="protein sequence ID" value="GFJ95219.1"/>
    <property type="molecule type" value="Genomic_DNA"/>
</dbReference>
<dbReference type="Pfam" id="PF05199">
    <property type="entry name" value="GMC_oxred_C"/>
    <property type="match status" value="1"/>
</dbReference>
<comment type="cofactor">
    <cofactor evidence="1">
        <name>FAD</name>
        <dbReference type="ChEBI" id="CHEBI:57692"/>
    </cofactor>
</comment>
<dbReference type="InterPro" id="IPR000172">
    <property type="entry name" value="GMC_OxRdtase_N"/>
</dbReference>
<evidence type="ECO:0000313" key="19">
    <source>
        <dbReference type="Proteomes" id="UP000482960"/>
    </source>
</evidence>
<dbReference type="EC" id="5.3.3.1" evidence="11"/>
<dbReference type="Gene3D" id="3.50.50.60">
    <property type="entry name" value="FAD/NAD(P)-binding domain"/>
    <property type="match status" value="3"/>
</dbReference>
<proteinExistence type="inferred from homology"/>
<dbReference type="InterPro" id="IPR052542">
    <property type="entry name" value="Cholesterol_Oxidase"/>
</dbReference>
<evidence type="ECO:0000256" key="14">
    <source>
        <dbReference type="ARBA" id="ARBA00049744"/>
    </source>
</evidence>
<evidence type="ECO:0000256" key="8">
    <source>
        <dbReference type="ARBA" id="ARBA00023166"/>
    </source>
</evidence>